<dbReference type="AlphaFoldDB" id="A0A9P4H365"/>
<evidence type="ECO:0000313" key="2">
    <source>
        <dbReference type="Proteomes" id="UP000799777"/>
    </source>
</evidence>
<dbReference type="Proteomes" id="UP000799777">
    <property type="component" value="Unassembled WGS sequence"/>
</dbReference>
<gene>
    <name evidence="1" type="ORF">EK21DRAFT_115688</name>
</gene>
<proteinExistence type="predicted"/>
<keyword evidence="2" id="KW-1185">Reference proteome</keyword>
<protein>
    <submittedName>
        <fullName evidence="1">Uncharacterized protein</fullName>
    </submittedName>
</protein>
<dbReference type="EMBL" id="ML978241">
    <property type="protein sequence ID" value="KAF2026539.1"/>
    <property type="molecule type" value="Genomic_DNA"/>
</dbReference>
<organism evidence="1 2">
    <name type="scientific">Setomelanomma holmii</name>
    <dbReference type="NCBI Taxonomy" id="210430"/>
    <lineage>
        <taxon>Eukaryota</taxon>
        <taxon>Fungi</taxon>
        <taxon>Dikarya</taxon>
        <taxon>Ascomycota</taxon>
        <taxon>Pezizomycotina</taxon>
        <taxon>Dothideomycetes</taxon>
        <taxon>Pleosporomycetidae</taxon>
        <taxon>Pleosporales</taxon>
        <taxon>Pleosporineae</taxon>
        <taxon>Phaeosphaeriaceae</taxon>
        <taxon>Setomelanomma</taxon>
    </lineage>
</organism>
<sequence length="112" mass="12872">MNDPKDMVSEHDHLKEQARKILEDGSKIQAQVSVLRYGMRKIRSEASKLSQSKENNQSATAAILEAFAKADCSKFCEDVYCAFPREIRDTIYGCIYPEDEVSVPRRRYHGDR</sequence>
<reference evidence="1" key="1">
    <citation type="journal article" date="2020" name="Stud. Mycol.">
        <title>101 Dothideomycetes genomes: a test case for predicting lifestyles and emergence of pathogens.</title>
        <authorList>
            <person name="Haridas S."/>
            <person name="Albert R."/>
            <person name="Binder M."/>
            <person name="Bloem J."/>
            <person name="Labutti K."/>
            <person name="Salamov A."/>
            <person name="Andreopoulos B."/>
            <person name="Baker S."/>
            <person name="Barry K."/>
            <person name="Bills G."/>
            <person name="Bluhm B."/>
            <person name="Cannon C."/>
            <person name="Castanera R."/>
            <person name="Culley D."/>
            <person name="Daum C."/>
            <person name="Ezra D."/>
            <person name="Gonzalez J."/>
            <person name="Henrissat B."/>
            <person name="Kuo A."/>
            <person name="Liang C."/>
            <person name="Lipzen A."/>
            <person name="Lutzoni F."/>
            <person name="Magnuson J."/>
            <person name="Mondo S."/>
            <person name="Nolan M."/>
            <person name="Ohm R."/>
            <person name="Pangilinan J."/>
            <person name="Park H.-J."/>
            <person name="Ramirez L."/>
            <person name="Alfaro M."/>
            <person name="Sun H."/>
            <person name="Tritt A."/>
            <person name="Yoshinaga Y."/>
            <person name="Zwiers L.-H."/>
            <person name="Turgeon B."/>
            <person name="Goodwin S."/>
            <person name="Spatafora J."/>
            <person name="Crous P."/>
            <person name="Grigoriev I."/>
        </authorList>
    </citation>
    <scope>NUCLEOTIDE SEQUENCE</scope>
    <source>
        <strain evidence="1">CBS 110217</strain>
    </source>
</reference>
<name>A0A9P4H365_9PLEO</name>
<dbReference type="OrthoDB" id="3676762at2759"/>
<accession>A0A9P4H365</accession>
<evidence type="ECO:0000313" key="1">
    <source>
        <dbReference type="EMBL" id="KAF2026539.1"/>
    </source>
</evidence>
<comment type="caution">
    <text evidence="1">The sequence shown here is derived from an EMBL/GenBank/DDBJ whole genome shotgun (WGS) entry which is preliminary data.</text>
</comment>